<dbReference type="Proteomes" id="UP000011223">
    <property type="component" value="Unassembled WGS sequence"/>
</dbReference>
<evidence type="ECO:0000313" key="3">
    <source>
        <dbReference type="Proteomes" id="UP000011223"/>
    </source>
</evidence>
<protein>
    <recommendedName>
        <fullName evidence="4">SPOR domain-containing protein</fullName>
    </recommendedName>
</protein>
<organism evidence="2 3">
    <name type="scientific">Grimontia indica</name>
    <dbReference type="NCBI Taxonomy" id="1056512"/>
    <lineage>
        <taxon>Bacteria</taxon>
        <taxon>Pseudomonadati</taxon>
        <taxon>Pseudomonadota</taxon>
        <taxon>Gammaproteobacteria</taxon>
        <taxon>Vibrionales</taxon>
        <taxon>Vibrionaceae</taxon>
        <taxon>Grimontia</taxon>
    </lineage>
</organism>
<comment type="caution">
    <text evidence="2">The sequence shown here is derived from an EMBL/GenBank/DDBJ whole genome shotgun (WGS) entry which is preliminary data.</text>
</comment>
<reference evidence="2 3" key="1">
    <citation type="journal article" date="2014" name="PLoS ONE">
        <title>Grimontia indica AK16(T), sp. nov., Isolated from a Seawater Sample Reports the Presence of Pathogenic Genes Similar to Vibrio Genus.</title>
        <authorList>
            <person name="Singh A."/>
            <person name="Vaidya B."/>
            <person name="Khatri I."/>
            <person name="Srinivas T.N."/>
            <person name="Subramanian S."/>
            <person name="Korpole S."/>
            <person name="Pinnaka A.K."/>
        </authorList>
    </citation>
    <scope>NUCLEOTIDE SEQUENCE [LARGE SCALE GENOMIC DNA]</scope>
    <source>
        <strain evidence="2 3">AK16</strain>
    </source>
</reference>
<gene>
    <name evidence="2" type="ORF">D515_01734</name>
</gene>
<accession>R1IMA2</accession>
<sequence length="255" mass="28394">MHSRSLPVLMLALSSILFISSTSVFASEDLDARCKGEKSSEGYSVVGESCPIGEGLWGRKPAKNGAFWVQCGIYAELPAQSEAINGALYRKEGRQYRCLAGPFDSFGEAIEMRNGLRTQAETADAFIRQVGYQPSVKKTVLKTTSASAKKGPIRHQEQVLGFWAPKPTGMDTRYTINRRDWWRATYQEANNACRKSGKKLVSERSLRKAISTSRRAEALPDLYPYWLSNGQVYDIKLDMSFVAISDSLTLNVLCE</sequence>
<evidence type="ECO:0008006" key="4">
    <source>
        <dbReference type="Google" id="ProtNLM"/>
    </source>
</evidence>
<dbReference type="EMBL" id="ANFM02000002">
    <property type="protein sequence ID" value="EOD81826.1"/>
    <property type="molecule type" value="Genomic_DNA"/>
</dbReference>
<keyword evidence="1" id="KW-0732">Signal</keyword>
<name>R1IMA2_9GAMM</name>
<evidence type="ECO:0000256" key="1">
    <source>
        <dbReference type="SAM" id="SignalP"/>
    </source>
</evidence>
<evidence type="ECO:0000313" key="2">
    <source>
        <dbReference type="EMBL" id="EOD81826.1"/>
    </source>
</evidence>
<proteinExistence type="predicted"/>
<keyword evidence="3" id="KW-1185">Reference proteome</keyword>
<feature type="signal peptide" evidence="1">
    <location>
        <begin position="1"/>
        <end position="26"/>
    </location>
</feature>
<dbReference type="AlphaFoldDB" id="R1IMA2"/>
<feature type="chain" id="PRO_5004350742" description="SPOR domain-containing protein" evidence="1">
    <location>
        <begin position="27"/>
        <end position="255"/>
    </location>
</feature>
<dbReference type="eggNOG" id="ENOG5031MKG">
    <property type="taxonomic scope" value="Bacteria"/>
</dbReference>